<reference evidence="2" key="2">
    <citation type="submission" date="2020-01" db="EMBL/GenBank/DDBJ databases">
        <authorList>
            <person name="Campanaro S."/>
        </authorList>
    </citation>
    <scope>NUCLEOTIDE SEQUENCE</scope>
    <source>
        <strain evidence="2">AS06rmzACSIP_7</strain>
    </source>
</reference>
<reference evidence="2" key="1">
    <citation type="journal article" date="2020" name="Biotechnol. Biofuels">
        <title>New insights from the biogas microbiome by comprehensive genome-resolved metagenomics of nearly 1600 species originating from multiple anaerobic digesters.</title>
        <authorList>
            <person name="Campanaro S."/>
            <person name="Treu L."/>
            <person name="Rodriguez-R L.M."/>
            <person name="Kovalovszki A."/>
            <person name="Ziels R.M."/>
            <person name="Maus I."/>
            <person name="Zhu X."/>
            <person name="Kougias P.G."/>
            <person name="Basile A."/>
            <person name="Luo G."/>
            <person name="Schluter A."/>
            <person name="Konstantinidis K.T."/>
            <person name="Angelidaki I."/>
        </authorList>
    </citation>
    <scope>NUCLEOTIDE SEQUENCE</scope>
    <source>
        <strain evidence="2">AS06rmzACSIP_7</strain>
    </source>
</reference>
<evidence type="ECO:0000313" key="3">
    <source>
        <dbReference type="Proteomes" id="UP000777265"/>
    </source>
</evidence>
<feature type="compositionally biased region" description="Low complexity" evidence="1">
    <location>
        <begin position="58"/>
        <end position="85"/>
    </location>
</feature>
<feature type="compositionally biased region" description="Basic and acidic residues" evidence="1">
    <location>
        <begin position="37"/>
        <end position="46"/>
    </location>
</feature>
<proteinExistence type="predicted"/>
<gene>
    <name evidence="2" type="ORF">GXY80_09890</name>
</gene>
<dbReference type="AlphaFoldDB" id="A0A971S156"/>
<dbReference type="Pfam" id="PF11154">
    <property type="entry name" value="DUF2934"/>
    <property type="match status" value="1"/>
</dbReference>
<name>A0A971S156_9BACT</name>
<dbReference type="Proteomes" id="UP000777265">
    <property type="component" value="Unassembled WGS sequence"/>
</dbReference>
<comment type="caution">
    <text evidence="2">The sequence shown here is derived from an EMBL/GenBank/DDBJ whole genome shotgun (WGS) entry which is preliminary data.</text>
</comment>
<evidence type="ECO:0000256" key="1">
    <source>
        <dbReference type="SAM" id="MobiDB-lite"/>
    </source>
</evidence>
<feature type="compositionally biased region" description="Basic residues" evidence="1">
    <location>
        <begin position="47"/>
        <end position="56"/>
    </location>
</feature>
<dbReference type="InterPro" id="IPR021327">
    <property type="entry name" value="DUF2934"/>
</dbReference>
<sequence>MFDDIARVAYELFERSGYIHGRDLEHWFEAERIVVTRLQPEAEEKPKKPRAPRKATSKAGAETTTAKPKAKKPAGTTKQAAKTKK</sequence>
<accession>A0A971S156</accession>
<organism evidence="2 3">
    <name type="scientific">Syntrophorhabdus aromaticivorans</name>
    <dbReference type="NCBI Taxonomy" id="328301"/>
    <lineage>
        <taxon>Bacteria</taxon>
        <taxon>Pseudomonadati</taxon>
        <taxon>Thermodesulfobacteriota</taxon>
        <taxon>Syntrophorhabdia</taxon>
        <taxon>Syntrophorhabdales</taxon>
        <taxon>Syntrophorhabdaceae</taxon>
        <taxon>Syntrophorhabdus</taxon>
    </lineage>
</organism>
<feature type="region of interest" description="Disordered" evidence="1">
    <location>
        <begin position="37"/>
        <end position="85"/>
    </location>
</feature>
<evidence type="ECO:0000313" key="2">
    <source>
        <dbReference type="EMBL" id="NLW35776.1"/>
    </source>
</evidence>
<dbReference type="EMBL" id="JAAYEE010000169">
    <property type="protein sequence ID" value="NLW35776.1"/>
    <property type="molecule type" value="Genomic_DNA"/>
</dbReference>
<protein>
    <submittedName>
        <fullName evidence="2">DUF2934 domain-containing protein</fullName>
    </submittedName>
</protein>